<organism evidence="5 6">
    <name type="scientific">Nocardioides iriomotensis</name>
    <dbReference type="NCBI Taxonomy" id="715784"/>
    <lineage>
        <taxon>Bacteria</taxon>
        <taxon>Bacillati</taxon>
        <taxon>Actinomycetota</taxon>
        <taxon>Actinomycetes</taxon>
        <taxon>Propionibacteriales</taxon>
        <taxon>Nocardioidaceae</taxon>
        <taxon>Nocardioides</taxon>
    </lineage>
</organism>
<dbReference type="PANTHER" id="PTHR43464:SF19">
    <property type="entry name" value="UBIQUINONE BIOSYNTHESIS O-METHYLTRANSFERASE, MITOCHONDRIAL"/>
    <property type="match status" value="1"/>
</dbReference>
<evidence type="ECO:0000256" key="3">
    <source>
        <dbReference type="ARBA" id="ARBA00022691"/>
    </source>
</evidence>
<dbReference type="Proteomes" id="UP000291189">
    <property type="component" value="Unassembled WGS sequence"/>
</dbReference>
<dbReference type="Gene3D" id="3.40.50.150">
    <property type="entry name" value="Vaccinia Virus protein VP39"/>
    <property type="match status" value="1"/>
</dbReference>
<dbReference type="CDD" id="cd02440">
    <property type="entry name" value="AdoMet_MTases"/>
    <property type="match status" value="1"/>
</dbReference>
<dbReference type="Pfam" id="PF13847">
    <property type="entry name" value="Methyltransf_31"/>
    <property type="match status" value="1"/>
</dbReference>
<dbReference type="GO" id="GO:0032259">
    <property type="term" value="P:methylation"/>
    <property type="evidence" value="ECO:0007669"/>
    <property type="project" value="UniProtKB-KW"/>
</dbReference>
<evidence type="ECO:0000259" key="4">
    <source>
        <dbReference type="Pfam" id="PF13847"/>
    </source>
</evidence>
<dbReference type="InterPro" id="IPR025714">
    <property type="entry name" value="Methyltranfer_dom"/>
</dbReference>
<proteinExistence type="predicted"/>
<comment type="caution">
    <text evidence="5">The sequence shown here is derived from an EMBL/GenBank/DDBJ whole genome shotgun (WGS) entry which is preliminary data.</text>
</comment>
<evidence type="ECO:0000313" key="5">
    <source>
        <dbReference type="EMBL" id="RYU11630.1"/>
    </source>
</evidence>
<evidence type="ECO:0000256" key="2">
    <source>
        <dbReference type="ARBA" id="ARBA00022679"/>
    </source>
</evidence>
<accession>A0A4Q5IZH6</accession>
<keyword evidence="6" id="KW-1185">Reference proteome</keyword>
<dbReference type="InterPro" id="IPR029063">
    <property type="entry name" value="SAM-dependent_MTases_sf"/>
</dbReference>
<evidence type="ECO:0000256" key="1">
    <source>
        <dbReference type="ARBA" id="ARBA00022603"/>
    </source>
</evidence>
<reference evidence="5 6" key="1">
    <citation type="submission" date="2019-01" db="EMBL/GenBank/DDBJ databases">
        <title>Nocardioides guangzhouensis sp. nov., an actinobacterium isolated from soil.</title>
        <authorList>
            <person name="Fu Y."/>
            <person name="Cai Y."/>
            <person name="Lin Z."/>
            <person name="Chen P."/>
        </authorList>
    </citation>
    <scope>NUCLEOTIDE SEQUENCE [LARGE SCALE GENOMIC DNA]</scope>
    <source>
        <strain evidence="5 6">NBRC 105384</strain>
    </source>
</reference>
<keyword evidence="2 5" id="KW-0808">Transferase</keyword>
<evidence type="ECO:0000313" key="6">
    <source>
        <dbReference type="Proteomes" id="UP000291189"/>
    </source>
</evidence>
<dbReference type="GO" id="GO:0008168">
    <property type="term" value="F:methyltransferase activity"/>
    <property type="evidence" value="ECO:0007669"/>
    <property type="project" value="UniProtKB-KW"/>
</dbReference>
<dbReference type="AlphaFoldDB" id="A0A4Q5IZH6"/>
<dbReference type="EMBL" id="SDPU01000023">
    <property type="protein sequence ID" value="RYU11630.1"/>
    <property type="molecule type" value="Genomic_DNA"/>
</dbReference>
<sequence length="291" mass="31476">MQDQPGAVDGGLAAGNEEQYAAWNGDEGRHWAAHPEFYDRSIRRLHRPLMEAADIGARDRVLDIGCGNGECAREAARCASRGTALGIDLSLPMIRVAEAAAEREGLTNASFVQGDAQVHPFRSAAFDVAISRTGAMFFADQVAAFRNIARALRPGGRLAMVSWRTARENEWIASLFGALTPDAPLPAPPADAPTPFRHADPANTTRILTVAGFDEVALQPLDTPMYFGRDADEGFPILRDLLGWTVRDLEPTDAEKAMTRLSDLLVQHETPDGVAFGCAAWLITARRAPTT</sequence>
<dbReference type="PANTHER" id="PTHR43464">
    <property type="entry name" value="METHYLTRANSFERASE"/>
    <property type="match status" value="1"/>
</dbReference>
<feature type="domain" description="Methyltransferase" evidence="4">
    <location>
        <begin position="59"/>
        <end position="168"/>
    </location>
</feature>
<dbReference type="OrthoDB" id="9777638at2"/>
<dbReference type="RefSeq" id="WP_129987905.1">
    <property type="nucleotide sequence ID" value="NZ_SDPU01000023.1"/>
</dbReference>
<keyword evidence="3" id="KW-0949">S-adenosyl-L-methionine</keyword>
<gene>
    <name evidence="5" type="ORF">ETU37_13820</name>
</gene>
<dbReference type="SUPFAM" id="SSF53335">
    <property type="entry name" value="S-adenosyl-L-methionine-dependent methyltransferases"/>
    <property type="match status" value="1"/>
</dbReference>
<keyword evidence="1 5" id="KW-0489">Methyltransferase</keyword>
<name>A0A4Q5IZH6_9ACTN</name>
<protein>
    <submittedName>
        <fullName evidence="5">Class I SAM-dependent methyltransferase</fullName>
    </submittedName>
</protein>